<sequence length="232" mass="26122">PNSAAAPRSGAVAPPPSTWDCGLRDPVLGPFCAEGAGDCATPRQENQLVALIPYSDQRLRPRRTKLYVMASVFVCLLLSGLAVFFLFPRSIDVKYIGVKSAYVSYDVQKRMIYLNITNTLNITNNNYYSVEVENITAQVQFSKTVIGKARLNNITNIGPLDMKQIDYTVPTVIAEEMIFLPTYFIFRVTVTTTYFGHSEQISQERYQYVDCGRNTTYQLGQSEYLNVLQPQQ</sequence>
<dbReference type="GeneTree" id="ENSGT00940000158360"/>
<evidence type="ECO:0000256" key="10">
    <source>
        <dbReference type="ARBA" id="ARBA00023157"/>
    </source>
</evidence>
<dbReference type="GO" id="GO:0048813">
    <property type="term" value="P:dendrite morphogenesis"/>
    <property type="evidence" value="ECO:0007669"/>
    <property type="project" value="TreeGrafter"/>
</dbReference>
<keyword evidence="8 16" id="KW-1133">Transmembrane helix</keyword>
<evidence type="ECO:0000256" key="14">
    <source>
        <dbReference type="ARBA" id="ARBA00037874"/>
    </source>
</evidence>
<evidence type="ECO:0000256" key="6">
    <source>
        <dbReference type="ARBA" id="ARBA00022753"/>
    </source>
</evidence>
<evidence type="ECO:0000256" key="9">
    <source>
        <dbReference type="ARBA" id="ARBA00023136"/>
    </source>
</evidence>
<evidence type="ECO:0000256" key="13">
    <source>
        <dbReference type="ARBA" id="ARBA00037797"/>
    </source>
</evidence>
<dbReference type="GO" id="GO:0007041">
    <property type="term" value="P:lysosomal transport"/>
    <property type="evidence" value="ECO:0007669"/>
    <property type="project" value="TreeGrafter"/>
</dbReference>
<evidence type="ECO:0000256" key="15">
    <source>
        <dbReference type="ARBA" id="ARBA00039156"/>
    </source>
</evidence>
<dbReference type="GO" id="GO:0031902">
    <property type="term" value="C:late endosome membrane"/>
    <property type="evidence" value="ECO:0007669"/>
    <property type="project" value="UniProtKB-SubCell"/>
</dbReference>
<dbReference type="InterPro" id="IPR009790">
    <property type="entry name" value="TMEM106"/>
</dbReference>
<evidence type="ECO:0000313" key="19">
    <source>
        <dbReference type="Ensembl" id="ENSPCOP00000008693.1"/>
    </source>
</evidence>
<name>A0A2K6F3Z5_PROCO</name>
<dbReference type="InterPro" id="IPR048511">
    <property type="entry name" value="TMEM106_N"/>
</dbReference>
<evidence type="ECO:0000256" key="5">
    <source>
        <dbReference type="ARBA" id="ARBA00022692"/>
    </source>
</evidence>
<gene>
    <name evidence="19" type="primary">TMEM106B</name>
</gene>
<evidence type="ECO:0000256" key="11">
    <source>
        <dbReference type="ARBA" id="ARBA00023180"/>
    </source>
</evidence>
<evidence type="ECO:0000259" key="18">
    <source>
        <dbReference type="Pfam" id="PF21002"/>
    </source>
</evidence>
<keyword evidence="3" id="KW-0813">Transport</keyword>
<dbReference type="AlphaFoldDB" id="A0A2K6F3Z5"/>
<keyword evidence="12" id="KW-0458">Lysosome</keyword>
<evidence type="ECO:0000256" key="8">
    <source>
        <dbReference type="ARBA" id="ARBA00022989"/>
    </source>
</evidence>
<proteinExistence type="inferred from homology"/>
<organism evidence="19 20">
    <name type="scientific">Propithecus coquereli</name>
    <name type="common">Coquerel's sifaka</name>
    <name type="synonym">Propithecus verreauxi coquereli</name>
    <dbReference type="NCBI Taxonomy" id="379532"/>
    <lineage>
        <taxon>Eukaryota</taxon>
        <taxon>Metazoa</taxon>
        <taxon>Chordata</taxon>
        <taxon>Craniata</taxon>
        <taxon>Vertebrata</taxon>
        <taxon>Euteleostomi</taxon>
        <taxon>Mammalia</taxon>
        <taxon>Eutheria</taxon>
        <taxon>Euarchontoglires</taxon>
        <taxon>Primates</taxon>
        <taxon>Strepsirrhini</taxon>
        <taxon>Lemuriformes</taxon>
        <taxon>Indriidae</taxon>
        <taxon>Propithecus</taxon>
    </lineage>
</organism>
<dbReference type="Pfam" id="PF21002">
    <property type="entry name" value="TMEM106_N"/>
    <property type="match status" value="1"/>
</dbReference>
<evidence type="ECO:0000259" key="17">
    <source>
        <dbReference type="Pfam" id="PF07092"/>
    </source>
</evidence>
<dbReference type="Ensembl" id="ENSPCOT00000019249.1">
    <property type="protein sequence ID" value="ENSPCOP00000008693.1"/>
    <property type="gene ID" value="ENSPCOG00000015649.1"/>
</dbReference>
<feature type="domain" description="Transmembrane protein 106 C-terminal" evidence="17">
    <location>
        <begin position="88"/>
        <end position="216"/>
    </location>
</feature>
<reference evidence="19" key="1">
    <citation type="submission" date="2025-08" db="UniProtKB">
        <authorList>
            <consortium name="Ensembl"/>
        </authorList>
    </citation>
    <scope>IDENTIFICATION</scope>
</reference>
<evidence type="ECO:0000256" key="7">
    <source>
        <dbReference type="ARBA" id="ARBA00022968"/>
    </source>
</evidence>
<comment type="subcellular location">
    <subcellularLocation>
        <location evidence="1">Cell membrane</location>
        <topology evidence="1">Single-pass type II membrane protein</topology>
    </subcellularLocation>
    <subcellularLocation>
        <location evidence="13">Late endosome membrane</location>
        <topology evidence="13">Single-pass type II membrane protein</topology>
    </subcellularLocation>
    <subcellularLocation>
        <location evidence="14">Lysosome membrane</location>
        <topology evidence="14">Single-pass type II membrane protein</topology>
    </subcellularLocation>
</comment>
<dbReference type="Proteomes" id="UP000233160">
    <property type="component" value="Unassembled WGS sequence"/>
</dbReference>
<evidence type="ECO:0000313" key="20">
    <source>
        <dbReference type="Proteomes" id="UP000233160"/>
    </source>
</evidence>
<dbReference type="GO" id="GO:0005886">
    <property type="term" value="C:plasma membrane"/>
    <property type="evidence" value="ECO:0007669"/>
    <property type="project" value="UniProtKB-SubCell"/>
</dbReference>
<evidence type="ECO:0000256" key="12">
    <source>
        <dbReference type="ARBA" id="ARBA00023228"/>
    </source>
</evidence>
<keyword evidence="20" id="KW-1185">Reference proteome</keyword>
<keyword evidence="6" id="KW-0967">Endosome</keyword>
<keyword evidence="9 16" id="KW-0472">Membrane</keyword>
<keyword evidence="4" id="KW-1003">Cell membrane</keyword>
<dbReference type="PANTHER" id="PTHR28556">
    <property type="entry name" value="TRANSMEMBRANE PROTEIN 106B"/>
    <property type="match status" value="1"/>
</dbReference>
<keyword evidence="10" id="KW-1015">Disulfide bond</keyword>
<dbReference type="GO" id="GO:0032418">
    <property type="term" value="P:lysosome localization"/>
    <property type="evidence" value="ECO:0007669"/>
    <property type="project" value="TreeGrafter"/>
</dbReference>
<dbReference type="PANTHER" id="PTHR28556:SF1">
    <property type="entry name" value="TRANSMEMBRANE PROTEIN 106B"/>
    <property type="match status" value="1"/>
</dbReference>
<evidence type="ECO:0000256" key="1">
    <source>
        <dbReference type="ARBA" id="ARBA00004401"/>
    </source>
</evidence>
<evidence type="ECO:0000256" key="3">
    <source>
        <dbReference type="ARBA" id="ARBA00022448"/>
    </source>
</evidence>
<feature type="transmembrane region" description="Helical" evidence="16">
    <location>
        <begin position="66"/>
        <end position="87"/>
    </location>
</feature>
<dbReference type="Pfam" id="PF07092">
    <property type="entry name" value="TMEM106"/>
    <property type="match status" value="1"/>
</dbReference>
<feature type="domain" description="Transmembrane protein 106 N-terminal" evidence="18">
    <location>
        <begin position="27"/>
        <end position="65"/>
    </location>
</feature>
<protein>
    <recommendedName>
        <fullName evidence="15">Transmembrane protein 106B</fullName>
    </recommendedName>
</protein>
<comment type="similarity">
    <text evidence="2">Belongs to the TMEM106 family.</text>
</comment>
<keyword evidence="7" id="KW-0735">Signal-anchor</keyword>
<reference evidence="19" key="2">
    <citation type="submission" date="2025-09" db="UniProtKB">
        <authorList>
            <consortium name="Ensembl"/>
        </authorList>
    </citation>
    <scope>IDENTIFICATION</scope>
</reference>
<dbReference type="SUPFAM" id="SSF117070">
    <property type="entry name" value="LEA14-like"/>
    <property type="match status" value="1"/>
</dbReference>
<accession>A0A2K6F3Z5</accession>
<keyword evidence="5 16" id="KW-0812">Transmembrane</keyword>
<dbReference type="GO" id="GO:0005765">
    <property type="term" value="C:lysosomal membrane"/>
    <property type="evidence" value="ECO:0007669"/>
    <property type="project" value="UniProtKB-SubCell"/>
</dbReference>
<evidence type="ECO:0000256" key="2">
    <source>
        <dbReference type="ARBA" id="ARBA00008111"/>
    </source>
</evidence>
<evidence type="ECO:0000256" key="16">
    <source>
        <dbReference type="SAM" id="Phobius"/>
    </source>
</evidence>
<dbReference type="GO" id="GO:0007040">
    <property type="term" value="P:lysosome organization"/>
    <property type="evidence" value="ECO:0007669"/>
    <property type="project" value="TreeGrafter"/>
</dbReference>
<dbReference type="InterPro" id="IPR048509">
    <property type="entry name" value="TMEM106_C"/>
</dbReference>
<evidence type="ECO:0000256" key="4">
    <source>
        <dbReference type="ARBA" id="ARBA00022475"/>
    </source>
</evidence>
<keyword evidence="11" id="KW-0325">Glycoprotein</keyword>